<dbReference type="GO" id="GO:0008654">
    <property type="term" value="P:phospholipid biosynthetic process"/>
    <property type="evidence" value="ECO:0007669"/>
    <property type="project" value="UniProtKB-KW"/>
</dbReference>
<evidence type="ECO:0000256" key="9">
    <source>
        <dbReference type="ARBA" id="ARBA00022840"/>
    </source>
</evidence>
<gene>
    <name evidence="20" type="ORF">SAMN04488006_3072</name>
</gene>
<dbReference type="CDD" id="cd14265">
    <property type="entry name" value="UDPK_IM_like"/>
    <property type="match status" value="1"/>
</dbReference>
<dbReference type="GO" id="GO:0046872">
    <property type="term" value="F:metal ion binding"/>
    <property type="evidence" value="ECO:0007669"/>
    <property type="project" value="UniProtKB-KW"/>
</dbReference>
<feature type="binding site" evidence="17">
    <location>
        <position position="17"/>
    </location>
    <ligand>
        <name>ATP</name>
        <dbReference type="ChEBI" id="CHEBI:30616"/>
    </ligand>
</feature>
<keyword evidence="3" id="KW-1003">Cell membrane</keyword>
<feature type="binding site" evidence="17">
    <location>
        <position position="29"/>
    </location>
    <ligand>
        <name>ATP</name>
        <dbReference type="ChEBI" id="CHEBI:30616"/>
    </ligand>
</feature>
<sequence length="122" mass="13592">MNSERNFFLNRIKSVKYAAKGFWILITSEKSIIAQVIIGIIMTIIGFLMNISATEWLFQITAIAIVLVAESLNTAIEKMADFIHPDYNTKIGFIKDISAGAAFFAAIFAVIIGLIIYIPKFI</sequence>
<evidence type="ECO:0000256" key="6">
    <source>
        <dbReference type="ARBA" id="ARBA00022692"/>
    </source>
</evidence>
<evidence type="ECO:0000256" key="4">
    <source>
        <dbReference type="ARBA" id="ARBA00022516"/>
    </source>
</evidence>
<proteinExistence type="inferred from homology"/>
<keyword evidence="13" id="KW-0594">Phospholipid biosynthesis</keyword>
<evidence type="ECO:0000256" key="16">
    <source>
        <dbReference type="PIRSR" id="PIRSR600829-2"/>
    </source>
</evidence>
<evidence type="ECO:0000256" key="11">
    <source>
        <dbReference type="ARBA" id="ARBA00023098"/>
    </source>
</evidence>
<comment type="subcellular location">
    <subcellularLocation>
        <location evidence="1">Cell membrane</location>
        <topology evidence="1">Multi-pass membrane protein</topology>
    </subcellularLocation>
</comment>
<evidence type="ECO:0000256" key="12">
    <source>
        <dbReference type="ARBA" id="ARBA00023136"/>
    </source>
</evidence>
<organism evidence="20 21">
    <name type="scientific">Lutibacter maritimus</name>
    <dbReference type="NCBI Taxonomy" id="593133"/>
    <lineage>
        <taxon>Bacteria</taxon>
        <taxon>Pseudomonadati</taxon>
        <taxon>Bacteroidota</taxon>
        <taxon>Flavobacteriia</taxon>
        <taxon>Flavobacteriales</taxon>
        <taxon>Flavobacteriaceae</taxon>
        <taxon>Lutibacter</taxon>
    </lineage>
</organism>
<evidence type="ECO:0000256" key="13">
    <source>
        <dbReference type="ARBA" id="ARBA00023209"/>
    </source>
</evidence>
<keyword evidence="8 20" id="KW-0418">Kinase</keyword>
<keyword evidence="21" id="KW-1185">Reference proteome</keyword>
<keyword evidence="7 17" id="KW-0547">Nucleotide-binding</keyword>
<dbReference type="GO" id="GO:0005524">
    <property type="term" value="F:ATP binding"/>
    <property type="evidence" value="ECO:0007669"/>
    <property type="project" value="UniProtKB-KW"/>
</dbReference>
<dbReference type="GO" id="GO:0016301">
    <property type="term" value="F:kinase activity"/>
    <property type="evidence" value="ECO:0007669"/>
    <property type="project" value="UniProtKB-KW"/>
</dbReference>
<keyword evidence="18" id="KW-0460">Magnesium</keyword>
<keyword evidence="5" id="KW-0808">Transferase</keyword>
<evidence type="ECO:0000256" key="5">
    <source>
        <dbReference type="ARBA" id="ARBA00022679"/>
    </source>
</evidence>
<keyword evidence="12 19" id="KW-0472">Membrane</keyword>
<keyword evidence="6 19" id="KW-0812">Transmembrane</keyword>
<keyword evidence="18" id="KW-0479">Metal-binding</keyword>
<keyword evidence="9 17" id="KW-0067">ATP-binding</keyword>
<dbReference type="OrthoDB" id="1493837at2"/>
<protein>
    <submittedName>
        <fullName evidence="20">Diacylglycerol kinase (ATP)</fullName>
    </submittedName>
</protein>
<reference evidence="21" key="1">
    <citation type="submission" date="2016-10" db="EMBL/GenBank/DDBJ databases">
        <authorList>
            <person name="Varghese N."/>
            <person name="Submissions S."/>
        </authorList>
    </citation>
    <scope>NUCLEOTIDE SEQUENCE [LARGE SCALE GENOMIC DNA]</scope>
    <source>
        <strain evidence="21">DSM 24450</strain>
    </source>
</reference>
<keyword evidence="11" id="KW-0443">Lipid metabolism</keyword>
<dbReference type="InterPro" id="IPR033717">
    <property type="entry name" value="UDPK"/>
</dbReference>
<evidence type="ECO:0000256" key="7">
    <source>
        <dbReference type="ARBA" id="ARBA00022741"/>
    </source>
</evidence>
<evidence type="ECO:0000313" key="20">
    <source>
        <dbReference type="EMBL" id="SFS76862.1"/>
    </source>
</evidence>
<feature type="binding site" evidence="16">
    <location>
        <position position="70"/>
    </location>
    <ligand>
        <name>substrate</name>
    </ligand>
</feature>
<feature type="transmembrane region" description="Helical" evidence="19">
    <location>
        <begin position="97"/>
        <end position="118"/>
    </location>
</feature>
<evidence type="ECO:0000313" key="21">
    <source>
        <dbReference type="Proteomes" id="UP000199312"/>
    </source>
</evidence>
<dbReference type="AlphaFoldDB" id="A0A1I6SIS1"/>
<keyword evidence="14" id="KW-1208">Phospholipid metabolism</keyword>
<evidence type="ECO:0000256" key="15">
    <source>
        <dbReference type="PIRSR" id="PIRSR600829-1"/>
    </source>
</evidence>
<evidence type="ECO:0000256" key="17">
    <source>
        <dbReference type="PIRSR" id="PIRSR600829-3"/>
    </source>
</evidence>
<dbReference type="Proteomes" id="UP000199312">
    <property type="component" value="Unassembled WGS sequence"/>
</dbReference>
<evidence type="ECO:0000256" key="2">
    <source>
        <dbReference type="ARBA" id="ARBA00005967"/>
    </source>
</evidence>
<feature type="binding site" evidence="18">
    <location>
        <position position="29"/>
    </location>
    <ligand>
        <name>a divalent metal cation</name>
        <dbReference type="ChEBI" id="CHEBI:60240"/>
    </ligand>
</feature>
<keyword evidence="4" id="KW-0444">Lipid biosynthesis</keyword>
<dbReference type="PANTHER" id="PTHR34299:SF1">
    <property type="entry name" value="DIACYLGLYCEROL KINASE"/>
    <property type="match status" value="1"/>
</dbReference>
<evidence type="ECO:0000256" key="10">
    <source>
        <dbReference type="ARBA" id="ARBA00022989"/>
    </source>
</evidence>
<comment type="similarity">
    <text evidence="2">Belongs to the bacterial diacylglycerol kinase family.</text>
</comment>
<accession>A0A1I6SIS1</accession>
<dbReference type="STRING" id="593133.SAMN04488006_3072"/>
<feature type="binding site" evidence="18">
    <location>
        <position position="77"/>
    </location>
    <ligand>
        <name>a divalent metal cation</name>
        <dbReference type="ChEBI" id="CHEBI:60240"/>
    </ligand>
</feature>
<dbReference type="InterPro" id="IPR036945">
    <property type="entry name" value="DAGK_sf"/>
</dbReference>
<comment type="cofactor">
    <cofactor evidence="18">
        <name>Mg(2+)</name>
        <dbReference type="ChEBI" id="CHEBI:18420"/>
    </cofactor>
    <text evidence="18">Mn(2+), Zn(2+), Cd(2+) and Co(2+) support activity to lesser extents.</text>
</comment>
<dbReference type="RefSeq" id="WP_090229589.1">
    <property type="nucleotide sequence ID" value="NZ_FOZP01000009.1"/>
</dbReference>
<evidence type="ECO:0000256" key="18">
    <source>
        <dbReference type="PIRSR" id="PIRSR600829-4"/>
    </source>
</evidence>
<dbReference type="EMBL" id="FOZP01000009">
    <property type="protein sequence ID" value="SFS76862.1"/>
    <property type="molecule type" value="Genomic_DNA"/>
</dbReference>
<feature type="transmembrane region" description="Helical" evidence="19">
    <location>
        <begin position="56"/>
        <end position="76"/>
    </location>
</feature>
<dbReference type="GO" id="GO:0005886">
    <property type="term" value="C:plasma membrane"/>
    <property type="evidence" value="ECO:0007669"/>
    <property type="project" value="UniProtKB-SubCell"/>
</dbReference>
<keyword evidence="10 19" id="KW-1133">Transmembrane helix</keyword>
<dbReference type="InterPro" id="IPR000829">
    <property type="entry name" value="DAGK"/>
</dbReference>
<evidence type="ECO:0000256" key="1">
    <source>
        <dbReference type="ARBA" id="ARBA00004651"/>
    </source>
</evidence>
<name>A0A1I6SIS1_9FLAO</name>
<evidence type="ECO:0000256" key="19">
    <source>
        <dbReference type="SAM" id="Phobius"/>
    </source>
</evidence>
<evidence type="ECO:0000256" key="8">
    <source>
        <dbReference type="ARBA" id="ARBA00022777"/>
    </source>
</evidence>
<feature type="active site" description="Proton acceptor" evidence="15">
    <location>
        <position position="70"/>
    </location>
</feature>
<feature type="binding site" evidence="17">
    <location>
        <begin position="95"/>
        <end position="96"/>
    </location>
    <ligand>
        <name>ATP</name>
        <dbReference type="ChEBI" id="CHEBI:30616"/>
    </ligand>
</feature>
<evidence type="ECO:0000256" key="14">
    <source>
        <dbReference type="ARBA" id="ARBA00023264"/>
    </source>
</evidence>
<evidence type="ECO:0000256" key="3">
    <source>
        <dbReference type="ARBA" id="ARBA00022475"/>
    </source>
</evidence>
<feature type="binding site" evidence="17">
    <location>
        <position position="77"/>
    </location>
    <ligand>
        <name>ATP</name>
        <dbReference type="ChEBI" id="CHEBI:30616"/>
    </ligand>
</feature>
<dbReference type="Pfam" id="PF01219">
    <property type="entry name" value="DAGK_prokar"/>
    <property type="match status" value="1"/>
</dbReference>
<dbReference type="PANTHER" id="PTHR34299">
    <property type="entry name" value="DIACYLGLYCEROL KINASE"/>
    <property type="match status" value="1"/>
</dbReference>
<feature type="transmembrane region" description="Helical" evidence="19">
    <location>
        <begin position="21"/>
        <end position="50"/>
    </location>
</feature>
<dbReference type="Gene3D" id="1.10.287.3610">
    <property type="match status" value="1"/>
</dbReference>